<keyword evidence="2" id="KW-1185">Reference proteome</keyword>
<sequence length="367" mass="43815">MINQLIKSLYDSRFNLPNDTAFYHDAIQEIETYSISSQVFYLLETQGKLKKTPLFFQTRLKQKHQEVLYQNLLIKDQTNKILNNFEAKGLEVIPLKGVYFAERYFGHIGARGTSDIDLLIRMKDVDKAVEIIKLMGFEIEEEPIPSHFHSSLSKKIPGSPFPLTVEVHWDILKEATANFKIEEFWNEAIPLEKHLYVKKLSDYHTFYLICLHGWRHNLDSPKYFLDIIQMIYHLKDRLQYEELFKDATLHQTVKRLKRTLSIVYKEYPMLEDVAALSFKKRKRKGEYRSCIKTTGLIQYMHFFDYQFCSYDSVKHSFIEISQWVLPARNELVRQLRRDHKEHSYLFLLLYLYKQRWTSIIKAMGILF</sequence>
<name>A0A1Q5P335_9BACI</name>
<protein>
    <recommendedName>
        <fullName evidence="3">Renal dipeptidase</fullName>
    </recommendedName>
</protein>
<dbReference type="Proteomes" id="UP000186524">
    <property type="component" value="Unassembled WGS sequence"/>
</dbReference>
<dbReference type="OrthoDB" id="2659434at2"/>
<dbReference type="STRING" id="1714354.BLL40_07525"/>
<gene>
    <name evidence="1" type="ORF">BLL40_07525</name>
</gene>
<organism evidence="1 2">
    <name type="scientific">Domibacillus mangrovi</name>
    <dbReference type="NCBI Taxonomy" id="1714354"/>
    <lineage>
        <taxon>Bacteria</taxon>
        <taxon>Bacillati</taxon>
        <taxon>Bacillota</taxon>
        <taxon>Bacilli</taxon>
        <taxon>Bacillales</taxon>
        <taxon>Bacillaceae</taxon>
        <taxon>Domibacillus</taxon>
    </lineage>
</organism>
<accession>A0A1Q5P335</accession>
<dbReference type="EMBL" id="MRWQ01000006">
    <property type="protein sequence ID" value="OKL36581.1"/>
    <property type="molecule type" value="Genomic_DNA"/>
</dbReference>
<evidence type="ECO:0000313" key="1">
    <source>
        <dbReference type="EMBL" id="OKL36581.1"/>
    </source>
</evidence>
<dbReference type="Pfam" id="PF14907">
    <property type="entry name" value="NTP_transf_5"/>
    <property type="match status" value="1"/>
</dbReference>
<proteinExistence type="predicted"/>
<comment type="caution">
    <text evidence="1">The sequence shown here is derived from an EMBL/GenBank/DDBJ whole genome shotgun (WGS) entry which is preliminary data.</text>
</comment>
<dbReference type="InterPro" id="IPR039498">
    <property type="entry name" value="NTP_transf_5"/>
</dbReference>
<dbReference type="RefSeq" id="WP_073711306.1">
    <property type="nucleotide sequence ID" value="NZ_MRWQ01000006.1"/>
</dbReference>
<reference evidence="1 2" key="1">
    <citation type="submission" date="2016-12" db="EMBL/GenBank/DDBJ databases">
        <title>Domibacillus sp. SAOS 44 whole genome sequencing.</title>
        <authorList>
            <person name="Verma A."/>
            <person name="Krishnamurthi S."/>
        </authorList>
    </citation>
    <scope>NUCLEOTIDE SEQUENCE [LARGE SCALE GENOMIC DNA]</scope>
    <source>
        <strain evidence="1 2">SAOS 44</strain>
    </source>
</reference>
<evidence type="ECO:0008006" key="3">
    <source>
        <dbReference type="Google" id="ProtNLM"/>
    </source>
</evidence>
<dbReference type="AlphaFoldDB" id="A0A1Q5P335"/>
<evidence type="ECO:0000313" key="2">
    <source>
        <dbReference type="Proteomes" id="UP000186524"/>
    </source>
</evidence>